<dbReference type="SUPFAM" id="SSF57903">
    <property type="entry name" value="FYVE/PHD zinc finger"/>
    <property type="match status" value="1"/>
</dbReference>
<keyword evidence="11" id="KW-0131">Cell cycle</keyword>
<dbReference type="InterPro" id="IPR011011">
    <property type="entry name" value="Znf_FYVE_PHD"/>
</dbReference>
<dbReference type="InterPro" id="IPR019787">
    <property type="entry name" value="Znf_PHD-finger"/>
</dbReference>
<keyword evidence="10" id="KW-0469">Meiosis</keyword>
<comment type="function">
    <text evidence="17">Component of an histone acetyltransferase complex.</text>
</comment>
<evidence type="ECO:0000313" key="19">
    <source>
        <dbReference type="EMBL" id="KAH3658891.1"/>
    </source>
</evidence>
<evidence type="ECO:0000256" key="8">
    <source>
        <dbReference type="ARBA" id="ARBA00023204"/>
    </source>
</evidence>
<dbReference type="GO" id="GO:0051321">
    <property type="term" value="P:meiotic cell cycle"/>
    <property type="evidence" value="ECO:0007669"/>
    <property type="project" value="UniProtKB-KW"/>
</dbReference>
<evidence type="ECO:0000256" key="5">
    <source>
        <dbReference type="ARBA" id="ARBA00022771"/>
    </source>
</evidence>
<evidence type="ECO:0000313" key="20">
    <source>
        <dbReference type="Proteomes" id="UP000788993"/>
    </source>
</evidence>
<comment type="function">
    <text evidence="12">Component of the NuA4 histone acetyltransferase complex which is involved in transcriptional activation of selected genes principally by acetylation of nucleosomal histone H4 and H2A. The NuA4 complex is also involved in DNA repair. Involved in cell cycle progression and meiosis.</text>
</comment>
<evidence type="ECO:0000256" key="11">
    <source>
        <dbReference type="ARBA" id="ARBA00023306"/>
    </source>
</evidence>
<dbReference type="InterPro" id="IPR013083">
    <property type="entry name" value="Znf_RING/FYVE/PHD"/>
</dbReference>
<dbReference type="InterPro" id="IPR001965">
    <property type="entry name" value="Znf_PHD"/>
</dbReference>
<dbReference type="PROSITE" id="PS01359">
    <property type="entry name" value="ZF_PHD_1"/>
    <property type="match status" value="1"/>
</dbReference>
<accession>A0A9P8SXR4</accession>
<dbReference type="InterPro" id="IPR019786">
    <property type="entry name" value="Zinc_finger_PHD-type_CS"/>
</dbReference>
<feature type="binding site" evidence="15">
    <location>
        <position position="257"/>
    </location>
    <ligand>
        <name>Zn(2+)</name>
        <dbReference type="ChEBI" id="CHEBI:29105"/>
        <label>2</label>
    </ligand>
</feature>
<dbReference type="CDD" id="cd16858">
    <property type="entry name" value="ING_ING3_Yng2p"/>
    <property type="match status" value="1"/>
</dbReference>
<comment type="subcellular location">
    <subcellularLocation>
        <location evidence="1 17">Nucleus</location>
    </subcellularLocation>
</comment>
<evidence type="ECO:0000256" key="6">
    <source>
        <dbReference type="ARBA" id="ARBA00022833"/>
    </source>
</evidence>
<dbReference type="EMBL" id="JAEUBD010001571">
    <property type="protein sequence ID" value="KAH3658891.1"/>
    <property type="molecule type" value="Genomic_DNA"/>
</dbReference>
<evidence type="ECO:0000256" key="10">
    <source>
        <dbReference type="ARBA" id="ARBA00023254"/>
    </source>
</evidence>
<dbReference type="Gene3D" id="6.10.140.1740">
    <property type="match status" value="1"/>
</dbReference>
<evidence type="ECO:0000259" key="18">
    <source>
        <dbReference type="PROSITE" id="PS50016"/>
    </source>
</evidence>
<evidence type="ECO:0000256" key="12">
    <source>
        <dbReference type="ARBA" id="ARBA00037044"/>
    </source>
</evidence>
<dbReference type="InterPro" id="IPR028651">
    <property type="entry name" value="ING_fam"/>
</dbReference>
<proteinExistence type="inferred from homology"/>
<keyword evidence="9 17" id="KW-0539">Nucleus</keyword>
<comment type="subunit">
    <text evidence="13">Interacts with H3K4me3 and to a lesser extent with H3K4me2. Component of the NuA4 histone acetyltransferase complex.</text>
</comment>
<evidence type="ECO:0000256" key="4">
    <source>
        <dbReference type="ARBA" id="ARBA00022763"/>
    </source>
</evidence>
<dbReference type="GO" id="GO:0035267">
    <property type="term" value="C:NuA4 histone acetyltransferase complex"/>
    <property type="evidence" value="ECO:0007669"/>
    <property type="project" value="UniProtKB-ARBA"/>
</dbReference>
<evidence type="ECO:0000256" key="2">
    <source>
        <dbReference type="ARBA" id="ARBA00010210"/>
    </source>
</evidence>
<keyword evidence="20" id="KW-1185">Reference proteome</keyword>
<dbReference type="GO" id="GO:0008270">
    <property type="term" value="F:zinc ion binding"/>
    <property type="evidence" value="ECO:0007669"/>
    <property type="project" value="UniProtKB-KW"/>
</dbReference>
<comment type="similarity">
    <text evidence="2 17">Belongs to the ING family.</text>
</comment>
<dbReference type="Pfam" id="PF12998">
    <property type="entry name" value="ING"/>
    <property type="match status" value="1"/>
</dbReference>
<keyword evidence="6 15" id="KW-0862">Zinc</keyword>
<dbReference type="CDD" id="cd15505">
    <property type="entry name" value="PHD_ING"/>
    <property type="match status" value="1"/>
</dbReference>
<feature type="binding site" evidence="15">
    <location>
        <position position="252"/>
    </location>
    <ligand>
        <name>Zn(2+)</name>
        <dbReference type="ChEBI" id="CHEBI:29105"/>
        <label>2</label>
    </ligand>
</feature>
<dbReference type="GO" id="GO:0006281">
    <property type="term" value="P:DNA repair"/>
    <property type="evidence" value="ECO:0007669"/>
    <property type="project" value="UniProtKB-KW"/>
</dbReference>
<dbReference type="FunFam" id="3.30.40.10:FF:000436">
    <property type="entry name" value="Chromatin modification-related protein"/>
    <property type="match status" value="1"/>
</dbReference>
<protein>
    <recommendedName>
        <fullName evidence="17">Chromatin modification-related protein</fullName>
    </recommendedName>
</protein>
<dbReference type="SMART" id="SM00249">
    <property type="entry name" value="PHD"/>
    <property type="match status" value="1"/>
</dbReference>
<feature type="binding site" evidence="15">
    <location>
        <position position="282"/>
    </location>
    <ligand>
        <name>Zn(2+)</name>
        <dbReference type="ChEBI" id="CHEBI:29105"/>
        <label>2</label>
    </ligand>
</feature>
<feature type="site" description="Histone H3K4me3 binding" evidence="14">
    <location>
        <position position="238"/>
    </location>
</feature>
<keyword evidence="7 17" id="KW-0156">Chromatin regulator</keyword>
<keyword evidence="8" id="KW-0234">DNA repair</keyword>
<feature type="site" description="Histone H3K4me3 binding" evidence="14">
    <location>
        <position position="253"/>
    </location>
</feature>
<feature type="site" description="Histone H3K4me3 binding" evidence="14">
    <location>
        <position position="249"/>
    </location>
</feature>
<keyword evidence="3 15" id="KW-0479">Metal-binding</keyword>
<gene>
    <name evidence="19" type="ORF">OGATHE_006617</name>
</gene>
<dbReference type="AlphaFoldDB" id="A0A9P8SXR4"/>
<evidence type="ECO:0000256" key="1">
    <source>
        <dbReference type="ARBA" id="ARBA00004123"/>
    </source>
</evidence>
<dbReference type="SMART" id="SM01408">
    <property type="entry name" value="ING"/>
    <property type="match status" value="1"/>
</dbReference>
<name>A0A9P8SXR4_9ASCO</name>
<evidence type="ECO:0000256" key="7">
    <source>
        <dbReference type="ARBA" id="ARBA00022853"/>
    </source>
</evidence>
<keyword evidence="5 16" id="KW-0863">Zinc-finger</keyword>
<dbReference type="Gene3D" id="3.30.40.10">
    <property type="entry name" value="Zinc/RING finger domain, C3HC4 (zinc finger)"/>
    <property type="match status" value="1"/>
</dbReference>
<evidence type="ECO:0000256" key="16">
    <source>
        <dbReference type="PROSITE-ProRule" id="PRU00146"/>
    </source>
</evidence>
<keyword evidence="4" id="KW-0227">DNA damage</keyword>
<feature type="binding site" evidence="15">
    <location>
        <position position="241"/>
    </location>
    <ligand>
        <name>Zn(2+)</name>
        <dbReference type="ChEBI" id="CHEBI:29105"/>
        <label>1</label>
    </ligand>
</feature>
<evidence type="ECO:0000256" key="17">
    <source>
        <dbReference type="RuleBase" id="RU361213"/>
    </source>
</evidence>
<feature type="binding site" evidence="15">
    <location>
        <position position="266"/>
    </location>
    <ligand>
        <name>Zn(2+)</name>
        <dbReference type="ChEBI" id="CHEBI:29105"/>
        <label>1</label>
    </ligand>
</feature>
<feature type="binding site" evidence="15">
    <location>
        <position position="239"/>
    </location>
    <ligand>
        <name>Zn(2+)</name>
        <dbReference type="ChEBI" id="CHEBI:29105"/>
        <label>1</label>
    </ligand>
</feature>
<dbReference type="PANTHER" id="PTHR10333:SF100">
    <property type="entry name" value="CHROMATIN MODIFICATION-RELATED PROTEIN YNG2"/>
    <property type="match status" value="1"/>
</dbReference>
<comment type="caution">
    <text evidence="19">The sequence shown here is derived from an EMBL/GenBank/DDBJ whole genome shotgun (WGS) entry which is preliminary data.</text>
</comment>
<evidence type="ECO:0000256" key="3">
    <source>
        <dbReference type="ARBA" id="ARBA00022723"/>
    </source>
</evidence>
<reference evidence="19" key="1">
    <citation type="journal article" date="2021" name="Open Biol.">
        <title>Shared evolutionary footprints suggest mitochondrial oxidative damage underlies multiple complex I losses in fungi.</title>
        <authorList>
            <person name="Schikora-Tamarit M.A."/>
            <person name="Marcet-Houben M."/>
            <person name="Nosek J."/>
            <person name="Gabaldon T."/>
        </authorList>
    </citation>
    <scope>NUCLEOTIDE SEQUENCE</scope>
    <source>
        <strain evidence="19">NCAIM Y.01608</strain>
    </source>
</reference>
<sequence>MDASTLLEQYTQDLSNLPSELAYLLEELREKDLKLYDIKKRIGQRDNQLFKLIKQQGSLVKHPKEDQIYQKNREDFEKGIKLQEEKCVLANTALFLLAKHLTKLENDIEKLEQEGVVPPILNEESSEEEDAENGMLDMLSSQISSASLDSMGSLTRKGRLSRKSRHSTPSNVYVSNYASSFGGIRNRMTSEELSDLEMDDMMIRAPRKKNSLLEHGASGTVTIPKAPNHNYNEEDELYCFCQQVSYGNMIACDNSDCKYEWFHYDCVGLKEPPQGIWYCPDCRKDMELGRKTDRRRRDR</sequence>
<feature type="domain" description="PHD-type" evidence="18">
    <location>
        <begin position="236"/>
        <end position="285"/>
    </location>
</feature>
<evidence type="ECO:0000256" key="15">
    <source>
        <dbReference type="PIRSR" id="PIRSR628651-51"/>
    </source>
</evidence>
<feature type="binding site" evidence="15">
    <location>
        <position position="279"/>
    </location>
    <ligand>
        <name>Zn(2+)</name>
        <dbReference type="ChEBI" id="CHEBI:29105"/>
        <label>2</label>
    </ligand>
</feature>
<dbReference type="InterPro" id="IPR024610">
    <property type="entry name" value="ING_N_histone-binding"/>
</dbReference>
<comment type="subunit">
    <text evidence="17">Component of an histone acetyltransferase complex. Interacts with H3K4me3 and to a lesser extent with H3K4me2.</text>
</comment>
<evidence type="ECO:0000256" key="9">
    <source>
        <dbReference type="ARBA" id="ARBA00023242"/>
    </source>
</evidence>
<reference evidence="19" key="2">
    <citation type="submission" date="2021-01" db="EMBL/GenBank/DDBJ databases">
        <authorList>
            <person name="Schikora-Tamarit M.A."/>
        </authorList>
    </citation>
    <scope>NUCLEOTIDE SEQUENCE</scope>
    <source>
        <strain evidence="19">NCAIM Y.01608</strain>
    </source>
</reference>
<feature type="binding site" evidence="15">
    <location>
        <position position="263"/>
    </location>
    <ligand>
        <name>Zn(2+)</name>
        <dbReference type="ChEBI" id="CHEBI:29105"/>
        <label>1</label>
    </ligand>
</feature>
<dbReference type="PANTHER" id="PTHR10333">
    <property type="entry name" value="INHIBITOR OF GROWTH PROTEIN"/>
    <property type="match status" value="1"/>
</dbReference>
<organism evidence="19 20">
    <name type="scientific">Ogataea polymorpha</name>
    <dbReference type="NCBI Taxonomy" id="460523"/>
    <lineage>
        <taxon>Eukaryota</taxon>
        <taxon>Fungi</taxon>
        <taxon>Dikarya</taxon>
        <taxon>Ascomycota</taxon>
        <taxon>Saccharomycotina</taxon>
        <taxon>Pichiomycetes</taxon>
        <taxon>Pichiales</taxon>
        <taxon>Pichiaceae</taxon>
        <taxon>Ogataea</taxon>
    </lineage>
</organism>
<dbReference type="PROSITE" id="PS50016">
    <property type="entry name" value="ZF_PHD_2"/>
    <property type="match status" value="1"/>
</dbReference>
<dbReference type="Proteomes" id="UP000788993">
    <property type="component" value="Unassembled WGS sequence"/>
</dbReference>
<evidence type="ECO:0000256" key="14">
    <source>
        <dbReference type="PIRSR" id="PIRSR628651-50"/>
    </source>
</evidence>
<feature type="site" description="Histone H3K4me3 binding" evidence="14">
    <location>
        <position position="261"/>
    </location>
</feature>
<dbReference type="GO" id="GO:0006355">
    <property type="term" value="P:regulation of DNA-templated transcription"/>
    <property type="evidence" value="ECO:0007669"/>
    <property type="project" value="TreeGrafter"/>
</dbReference>
<dbReference type="GO" id="GO:0005634">
    <property type="term" value="C:nucleus"/>
    <property type="evidence" value="ECO:0007669"/>
    <property type="project" value="UniProtKB-SubCell"/>
</dbReference>
<dbReference type="GO" id="GO:0006325">
    <property type="term" value="P:chromatin organization"/>
    <property type="evidence" value="ECO:0007669"/>
    <property type="project" value="UniProtKB-KW"/>
</dbReference>
<evidence type="ECO:0000256" key="13">
    <source>
        <dbReference type="ARBA" id="ARBA00063794"/>
    </source>
</evidence>
<comment type="domain">
    <text evidence="17">The PHD-type zinc finger mediates the binding to H3K4me3.</text>
</comment>